<dbReference type="SUPFAM" id="SSF55120">
    <property type="entry name" value="Pseudouridine synthase"/>
    <property type="match status" value="1"/>
</dbReference>
<dbReference type="PANTHER" id="PTHR21600">
    <property type="entry name" value="MITOCHONDRIAL RNA PSEUDOURIDINE SYNTHASE"/>
    <property type="match status" value="1"/>
</dbReference>
<accession>A0A485LQ48</accession>
<dbReference type="EMBL" id="VJMH01007292">
    <property type="protein sequence ID" value="KAF0684341.1"/>
    <property type="molecule type" value="Genomic_DNA"/>
</dbReference>
<sequence length="442" mass="49582">MMEPRSKKEEKRLQKKRAREEKKASAMAEGTWTSARKRRNQRDFHNESRDSIDVMQTQTTTETRADGFRYVAPYEHTFQVYVKARWFGKTLLQMFVEEFGGYSDAYYTAAIEHCFITLNGQRSTAATLVKDGDLLQHTTHRHEPRVQVFTEAMIEFESDDIIVVNKPSTIPVHPCGAYRHNSMVFLLAKDFSRHPLFPVHRLDRLTSGLLVLAKTPEKAQVLSAQLIDRTVQKYYWAKVDGGFPSIGETTENEAALASLRRHLPPCATISIETHASIQYFKISAPLQRIADLENRHGIHAEGKLSETLVRLVVNVDGTHSILECLPLTGRQHQIRVHLQGIGFPIANDPLYGPSAFVDAILSVPGQEAPVVSSADTTGSLLRDICPSCQGGDGATFNWEQLHCQGIWLHAFRYKGQSWDVSVASPPWAPNIPRPIAADATLS</sequence>
<dbReference type="InterPro" id="IPR006145">
    <property type="entry name" value="PsdUridine_synth_RsuA/RluA"/>
</dbReference>
<reference evidence="3" key="2">
    <citation type="submission" date="2019-06" db="EMBL/GenBank/DDBJ databases">
        <title>Genomics analysis of Aphanomyces spp. identifies a new class of oomycete effector associated with host adaptation.</title>
        <authorList>
            <person name="Gaulin E."/>
        </authorList>
    </citation>
    <scope>NUCLEOTIDE SEQUENCE</scope>
    <source>
        <strain evidence="3">CBS 578.67</strain>
    </source>
</reference>
<dbReference type="GO" id="GO:0003723">
    <property type="term" value="F:RNA binding"/>
    <property type="evidence" value="ECO:0007669"/>
    <property type="project" value="InterPro"/>
</dbReference>
<feature type="compositionally biased region" description="Basic and acidic residues" evidence="1">
    <location>
        <begin position="41"/>
        <end position="52"/>
    </location>
</feature>
<dbReference type="OrthoDB" id="424794at2759"/>
<dbReference type="Gene3D" id="3.30.2350.10">
    <property type="entry name" value="Pseudouridine synthase"/>
    <property type="match status" value="1"/>
</dbReference>
<proteinExistence type="predicted"/>
<dbReference type="InterPro" id="IPR006224">
    <property type="entry name" value="PsdUridine_synth_RluA-like_CS"/>
</dbReference>
<dbReference type="GO" id="GO:0000455">
    <property type="term" value="P:enzyme-directed rRNA pseudouridine synthesis"/>
    <property type="evidence" value="ECO:0007669"/>
    <property type="project" value="TreeGrafter"/>
</dbReference>
<dbReference type="GO" id="GO:0009982">
    <property type="term" value="F:pseudouridine synthase activity"/>
    <property type="evidence" value="ECO:0007669"/>
    <property type="project" value="InterPro"/>
</dbReference>
<dbReference type="InterPro" id="IPR050188">
    <property type="entry name" value="RluA_PseudoU_synthase"/>
</dbReference>
<dbReference type="Pfam" id="PF00849">
    <property type="entry name" value="PseudoU_synth_2"/>
    <property type="match status" value="1"/>
</dbReference>
<dbReference type="AlphaFoldDB" id="A0A485LQ48"/>
<evidence type="ECO:0000259" key="2">
    <source>
        <dbReference type="Pfam" id="PF00849"/>
    </source>
</evidence>
<dbReference type="Proteomes" id="UP000332933">
    <property type="component" value="Unassembled WGS sequence"/>
</dbReference>
<feature type="compositionally biased region" description="Basic and acidic residues" evidence="1">
    <location>
        <begin position="1"/>
        <end position="24"/>
    </location>
</feature>
<feature type="domain" description="Pseudouridine synthase RsuA/RluA-like" evidence="2">
    <location>
        <begin position="160"/>
        <end position="339"/>
    </location>
</feature>
<protein>
    <submittedName>
        <fullName evidence="4">Aste57867_23654 protein</fullName>
    </submittedName>
</protein>
<dbReference type="PANTHER" id="PTHR21600:SF40">
    <property type="entry name" value="PSEUDOURIDYLATE SYNTHASE RPUSD2"/>
    <property type="match status" value="1"/>
</dbReference>
<feature type="region of interest" description="Disordered" evidence="1">
    <location>
        <begin position="1"/>
        <end position="52"/>
    </location>
</feature>
<evidence type="ECO:0000313" key="4">
    <source>
        <dbReference type="EMBL" id="VFU00299.1"/>
    </source>
</evidence>
<dbReference type="EMBL" id="CAADRA010007318">
    <property type="protein sequence ID" value="VFU00299.1"/>
    <property type="molecule type" value="Genomic_DNA"/>
</dbReference>
<dbReference type="PROSITE" id="PS01129">
    <property type="entry name" value="PSI_RLU"/>
    <property type="match status" value="1"/>
</dbReference>
<name>A0A485LQ48_9STRA</name>
<gene>
    <name evidence="4" type="primary">Aste57867_23654</name>
    <name evidence="3" type="ORF">As57867_023582</name>
    <name evidence="4" type="ORF">ASTE57867_23654</name>
</gene>
<organism evidence="4 5">
    <name type="scientific">Aphanomyces stellatus</name>
    <dbReference type="NCBI Taxonomy" id="120398"/>
    <lineage>
        <taxon>Eukaryota</taxon>
        <taxon>Sar</taxon>
        <taxon>Stramenopiles</taxon>
        <taxon>Oomycota</taxon>
        <taxon>Saprolegniomycetes</taxon>
        <taxon>Saprolegniales</taxon>
        <taxon>Verrucalvaceae</taxon>
        <taxon>Aphanomyces</taxon>
    </lineage>
</organism>
<keyword evidence="5" id="KW-1185">Reference proteome</keyword>
<evidence type="ECO:0000313" key="5">
    <source>
        <dbReference type="Proteomes" id="UP000332933"/>
    </source>
</evidence>
<evidence type="ECO:0000313" key="3">
    <source>
        <dbReference type="EMBL" id="KAF0684341.1"/>
    </source>
</evidence>
<dbReference type="InterPro" id="IPR020103">
    <property type="entry name" value="PsdUridine_synth_cat_dom_sf"/>
</dbReference>
<evidence type="ECO:0000256" key="1">
    <source>
        <dbReference type="SAM" id="MobiDB-lite"/>
    </source>
</evidence>
<reference evidence="4 5" key="1">
    <citation type="submission" date="2019-03" db="EMBL/GenBank/DDBJ databases">
        <authorList>
            <person name="Gaulin E."/>
            <person name="Dumas B."/>
        </authorList>
    </citation>
    <scope>NUCLEOTIDE SEQUENCE [LARGE SCALE GENOMIC DNA]</scope>
    <source>
        <strain evidence="4">CBS 568.67</strain>
    </source>
</reference>